<protein>
    <submittedName>
        <fullName evidence="5">Enterobactin synthase subunit F</fullName>
    </submittedName>
    <submittedName>
        <fullName evidence="6">Enterobactin synthetase component F</fullName>
        <ecNumber evidence="6">2.7.7.-</ecNumber>
    </submittedName>
</protein>
<dbReference type="Gene3D" id="3.30.559.10">
    <property type="entry name" value="Chloramphenicol acetyltransferase-like domain"/>
    <property type="match status" value="1"/>
</dbReference>
<dbReference type="GO" id="GO:0005737">
    <property type="term" value="C:cytoplasm"/>
    <property type="evidence" value="ECO:0007669"/>
    <property type="project" value="TreeGrafter"/>
</dbReference>
<reference evidence="5 8" key="2">
    <citation type="submission" date="2021-01" db="EMBL/GenBank/DDBJ databases">
        <title>Whole genome shotgun sequence of Actinoplanes lobatus NBRC 12513.</title>
        <authorList>
            <person name="Komaki H."/>
            <person name="Tamura T."/>
        </authorList>
    </citation>
    <scope>NUCLEOTIDE SEQUENCE [LARGE SCALE GENOMIC DNA]</scope>
    <source>
        <strain evidence="5 8">NBRC 12513</strain>
    </source>
</reference>
<evidence type="ECO:0000313" key="8">
    <source>
        <dbReference type="Proteomes" id="UP000631312"/>
    </source>
</evidence>
<dbReference type="Gene3D" id="3.40.50.1820">
    <property type="entry name" value="alpha/beta hydrolase"/>
    <property type="match status" value="1"/>
</dbReference>
<dbReference type="GO" id="GO:0044550">
    <property type="term" value="P:secondary metabolite biosynthetic process"/>
    <property type="evidence" value="ECO:0007669"/>
    <property type="project" value="TreeGrafter"/>
</dbReference>
<dbReference type="GO" id="GO:0043041">
    <property type="term" value="P:amino acid activation for nonribosomal peptide biosynthetic process"/>
    <property type="evidence" value="ECO:0007669"/>
    <property type="project" value="TreeGrafter"/>
</dbReference>
<evidence type="ECO:0000256" key="3">
    <source>
        <dbReference type="ARBA" id="ARBA00022553"/>
    </source>
</evidence>
<dbReference type="AlphaFoldDB" id="A0A7W7MJH6"/>
<dbReference type="SUPFAM" id="SSF53474">
    <property type="entry name" value="alpha/beta-Hydrolases"/>
    <property type="match status" value="1"/>
</dbReference>
<feature type="domain" description="Carrier" evidence="4">
    <location>
        <begin position="907"/>
        <end position="982"/>
    </location>
</feature>
<keyword evidence="8" id="KW-1185">Reference proteome</keyword>
<dbReference type="Pfam" id="PF00550">
    <property type="entry name" value="PP-binding"/>
    <property type="match status" value="1"/>
</dbReference>
<dbReference type="GO" id="GO:0008610">
    <property type="term" value="P:lipid biosynthetic process"/>
    <property type="evidence" value="ECO:0007669"/>
    <property type="project" value="UniProtKB-ARBA"/>
</dbReference>
<comment type="caution">
    <text evidence="6">The sequence shown here is derived from an EMBL/GenBank/DDBJ whole genome shotgun (WGS) entry which is preliminary data.</text>
</comment>
<dbReference type="Pfam" id="PF00501">
    <property type="entry name" value="AMP-binding"/>
    <property type="match status" value="1"/>
</dbReference>
<dbReference type="RefSeq" id="WP_188124011.1">
    <property type="nucleotide sequence ID" value="NZ_BOMP01000193.1"/>
</dbReference>
<dbReference type="InterPro" id="IPR029058">
    <property type="entry name" value="AB_hydrolase_fold"/>
</dbReference>
<dbReference type="InterPro" id="IPR000873">
    <property type="entry name" value="AMP-dep_synth/lig_dom"/>
</dbReference>
<dbReference type="GO" id="GO:0016779">
    <property type="term" value="F:nucleotidyltransferase activity"/>
    <property type="evidence" value="ECO:0007669"/>
    <property type="project" value="UniProtKB-KW"/>
</dbReference>
<dbReference type="InterPro" id="IPR023213">
    <property type="entry name" value="CAT-like_dom_sf"/>
</dbReference>
<dbReference type="InterPro" id="IPR006162">
    <property type="entry name" value="Ppantetheine_attach_site"/>
</dbReference>
<dbReference type="InterPro" id="IPR025110">
    <property type="entry name" value="AMP-bd_C"/>
</dbReference>
<dbReference type="GO" id="GO:0031177">
    <property type="term" value="F:phosphopantetheine binding"/>
    <property type="evidence" value="ECO:0007669"/>
    <property type="project" value="InterPro"/>
</dbReference>
<keyword evidence="6" id="KW-0548">Nucleotidyltransferase</keyword>
<dbReference type="Pfam" id="PF13193">
    <property type="entry name" value="AMP-binding_C"/>
    <property type="match status" value="1"/>
</dbReference>
<dbReference type="NCBIfam" id="TIGR01733">
    <property type="entry name" value="AA-adenyl-dom"/>
    <property type="match status" value="1"/>
</dbReference>
<dbReference type="Gene3D" id="3.30.559.30">
    <property type="entry name" value="Nonribosomal peptide synthetase, condensation domain"/>
    <property type="match status" value="1"/>
</dbReference>
<keyword evidence="2" id="KW-0596">Phosphopantetheine</keyword>
<dbReference type="Pfam" id="PF00975">
    <property type="entry name" value="Thioesterase"/>
    <property type="match status" value="1"/>
</dbReference>
<dbReference type="PROSITE" id="PS50075">
    <property type="entry name" value="CARRIER"/>
    <property type="match status" value="1"/>
</dbReference>
<dbReference type="Gene3D" id="3.40.50.12780">
    <property type="entry name" value="N-terminal domain of ligase-like"/>
    <property type="match status" value="1"/>
</dbReference>
<comment type="cofactor">
    <cofactor evidence="1">
        <name>pantetheine 4'-phosphate</name>
        <dbReference type="ChEBI" id="CHEBI:47942"/>
    </cofactor>
</comment>
<dbReference type="PANTHER" id="PTHR45527">
    <property type="entry name" value="NONRIBOSOMAL PEPTIDE SYNTHETASE"/>
    <property type="match status" value="1"/>
</dbReference>
<proteinExistence type="predicted"/>
<evidence type="ECO:0000256" key="1">
    <source>
        <dbReference type="ARBA" id="ARBA00001957"/>
    </source>
</evidence>
<name>A0A7W7MJH6_9ACTN</name>
<accession>A0A7W7MJH6</accession>
<dbReference type="PANTHER" id="PTHR45527:SF1">
    <property type="entry name" value="FATTY ACID SYNTHASE"/>
    <property type="match status" value="1"/>
</dbReference>
<dbReference type="SUPFAM" id="SSF47336">
    <property type="entry name" value="ACP-like"/>
    <property type="match status" value="1"/>
</dbReference>
<dbReference type="InterPro" id="IPR036736">
    <property type="entry name" value="ACP-like_sf"/>
</dbReference>
<dbReference type="EMBL" id="JACHNC010000001">
    <property type="protein sequence ID" value="MBB4752085.1"/>
    <property type="molecule type" value="Genomic_DNA"/>
</dbReference>
<evidence type="ECO:0000259" key="4">
    <source>
        <dbReference type="PROSITE" id="PS50075"/>
    </source>
</evidence>
<gene>
    <name evidence="5" type="primary">entF</name>
    <name evidence="5" type="ORF">Alo02nite_91180</name>
    <name evidence="6" type="ORF">BJ964_006246</name>
</gene>
<dbReference type="InterPro" id="IPR009081">
    <property type="entry name" value="PP-bd_ACP"/>
</dbReference>
<dbReference type="FunFam" id="3.40.50.980:FF:000002">
    <property type="entry name" value="Enterobactin synthetase component F"/>
    <property type="match status" value="1"/>
</dbReference>
<dbReference type="PROSITE" id="PS00012">
    <property type="entry name" value="PHOSPHOPANTETHEINE"/>
    <property type="match status" value="1"/>
</dbReference>
<dbReference type="InterPro" id="IPR001242">
    <property type="entry name" value="Condensation_dom"/>
</dbReference>
<dbReference type="InterPro" id="IPR010071">
    <property type="entry name" value="AA_adenyl_dom"/>
</dbReference>
<dbReference type="Proteomes" id="UP000590511">
    <property type="component" value="Unassembled WGS sequence"/>
</dbReference>
<dbReference type="Pfam" id="PF00668">
    <property type="entry name" value="Condensation"/>
    <property type="match status" value="1"/>
</dbReference>
<dbReference type="SUPFAM" id="SSF56801">
    <property type="entry name" value="Acetyl-CoA synthetase-like"/>
    <property type="match status" value="1"/>
</dbReference>
<evidence type="ECO:0000313" key="5">
    <source>
        <dbReference type="EMBL" id="GIE46220.1"/>
    </source>
</evidence>
<dbReference type="InterPro" id="IPR042099">
    <property type="entry name" value="ANL_N_sf"/>
</dbReference>
<sequence length="1253" mass="134580">MRSPLTIPQQALWFAQLLDPANPGYLCAHRIDLDDTVDPDRLAAAIRQVTAATDALHTGFAATGDGVRRIRVPAGGPERVRVADVDEWIAADLERAIPLTGEPLVRQALLHTGDGRTVWYFRAHHLLLDGYGFAMVTKQIAAVYRNPATVTDFRTHDDLVAAEHDYPARDQDRAYWLARLDGAPEPVTLTKRPAPLAHHNARRHIELPADEFLAAADRFGVTWAEVAYAITALYLHRITGATDLILGAPLSGRLGTVAAAVPSSVVNVLPLRLPVPPGSTVRDLVAAVRTELRASARHQRYRYEWLQRDLGLVGTGRRMFGPQINIKPFPRTVDLGPGAGARVHYLATGPADDFEVTVGWDADTGRIDLTVDANPDAYSPAELDGHFTRLAALFGRAGTLDPDTPAATVDVLTDAERELVLHTWNDTAHDVPDTTLTRLLVAQAARTPRSAAVRAQGQQISYEQLHARAERLAWWLTARGAGPGRLVAVALPRGVDLMVALLGVLRSGAGYLPLDLSYPADRLAFMVEDARPVVVLREIPELDGVPREVLEEAGPDDPAYAIYTSGSTGRPKGVLVPHRGIVNRLLWMQHEYGLTGGERVLQKTPSGFDVSVWEFFWPLITGATLVMAKPEGHRDPAYLAGLIVDEKVTTCHFVPSMLRVFLAEPSAADTAGTLRRVICSGEELPEDLARIFHRVVGCELHNLYGPTEASVDVTYWPCSPQDPPGPVPIGRPVWNTRIHLLDAGGRPVPPGVPGELHIAGRQLATGYLNRPELTAERFRPGPFDGTRLYRTGDLALWRPDGAIEFLGRTDGQVKIRGFRVELGEIEAVLTEHPTVARAAVAVVSGRLVAYVVGSLTVAECRDHLAPRLPEHMIPATVVPMTDLPLTPSGKLDRRALPAPAPAATGDVPRTPAENAIAELVAEVLGGERPGPHDNFFELGGHSLHAATLVQRIRAELGVVVPLAAVFGTPTVAGLAARLTGGPASAGEGLDVLLPLRQADGAALFLVHPAGGLSWCYTGILPHLDPSIAVYGLQSRALAGPGPDMSLVDTAADYLREIRKVRPQGPYGIAGWSVGGVLAQEIAAALAADGEQVRVLGLLDAYPSDQWRDLPAPTAADASRALLFMAGQQESSVAGPLTTASVVDALRKADSPLAELGEQVLSAIPAVVAGNARMMRDHEHRLFVGDTVMFVAAAPRAEDWLDAGGWRPYLDGDFTIVDLDCTHPGMVSPASLAVVGRELNRYLAENDGEAEPVS</sequence>
<dbReference type="InterPro" id="IPR001031">
    <property type="entry name" value="Thioesterase"/>
</dbReference>
<dbReference type="Proteomes" id="UP000631312">
    <property type="component" value="Unassembled WGS sequence"/>
</dbReference>
<reference evidence="6 7" key="1">
    <citation type="submission" date="2020-08" db="EMBL/GenBank/DDBJ databases">
        <title>Sequencing the genomes of 1000 actinobacteria strains.</title>
        <authorList>
            <person name="Klenk H.-P."/>
        </authorList>
    </citation>
    <scope>NUCLEOTIDE SEQUENCE [LARGE SCALE GENOMIC DNA]</scope>
    <source>
        <strain evidence="6 7">DSM 43150</strain>
    </source>
</reference>
<dbReference type="FunFam" id="3.40.50.12780:FF:000012">
    <property type="entry name" value="Non-ribosomal peptide synthetase"/>
    <property type="match status" value="1"/>
</dbReference>
<dbReference type="SUPFAM" id="SSF52777">
    <property type="entry name" value="CoA-dependent acyltransferases"/>
    <property type="match status" value="2"/>
</dbReference>
<dbReference type="InterPro" id="IPR045851">
    <property type="entry name" value="AMP-bd_C_sf"/>
</dbReference>
<dbReference type="InterPro" id="IPR020806">
    <property type="entry name" value="PKS_PP-bd"/>
</dbReference>
<dbReference type="CDD" id="cd17646">
    <property type="entry name" value="A_NRPS_AB3403-like"/>
    <property type="match status" value="1"/>
</dbReference>
<dbReference type="EMBL" id="BOMP01000193">
    <property type="protein sequence ID" value="GIE46220.1"/>
    <property type="molecule type" value="Genomic_DNA"/>
</dbReference>
<dbReference type="FunFam" id="1.10.1200.10:FF:000016">
    <property type="entry name" value="Non-ribosomal peptide synthase"/>
    <property type="match status" value="1"/>
</dbReference>
<organism evidence="6 7">
    <name type="scientific">Actinoplanes lobatus</name>
    <dbReference type="NCBI Taxonomy" id="113568"/>
    <lineage>
        <taxon>Bacteria</taxon>
        <taxon>Bacillati</taxon>
        <taxon>Actinomycetota</taxon>
        <taxon>Actinomycetes</taxon>
        <taxon>Micromonosporales</taxon>
        <taxon>Micromonosporaceae</taxon>
        <taxon>Actinoplanes</taxon>
    </lineage>
</organism>
<evidence type="ECO:0000313" key="6">
    <source>
        <dbReference type="EMBL" id="MBB4752085.1"/>
    </source>
</evidence>
<dbReference type="Gene3D" id="3.30.300.30">
    <property type="match status" value="1"/>
</dbReference>
<keyword evidence="3" id="KW-0597">Phosphoprotein</keyword>
<dbReference type="SMART" id="SM00823">
    <property type="entry name" value="PKS_PP"/>
    <property type="match status" value="1"/>
</dbReference>
<keyword evidence="6" id="KW-0808">Transferase</keyword>
<evidence type="ECO:0000256" key="2">
    <source>
        <dbReference type="ARBA" id="ARBA00022450"/>
    </source>
</evidence>
<evidence type="ECO:0000313" key="7">
    <source>
        <dbReference type="Proteomes" id="UP000590511"/>
    </source>
</evidence>
<dbReference type="GO" id="GO:0072330">
    <property type="term" value="P:monocarboxylic acid biosynthetic process"/>
    <property type="evidence" value="ECO:0007669"/>
    <property type="project" value="UniProtKB-ARBA"/>
</dbReference>
<dbReference type="EC" id="2.7.7.-" evidence="6"/>